<reference evidence="2 3" key="1">
    <citation type="submission" date="2018-02" db="EMBL/GenBank/DDBJ databases">
        <title>Complete genome sequencing of Faecalibacterium prausnitzii strains isolated from the human gut.</title>
        <authorList>
            <person name="Fitzgerald B.C."/>
            <person name="Shkoporov A.N."/>
            <person name="Ross P.R."/>
            <person name="Hill C."/>
        </authorList>
    </citation>
    <scope>NUCLEOTIDE SEQUENCE [LARGE SCALE GENOMIC DNA]</scope>
    <source>
        <strain evidence="2 3">APC942/31-1</strain>
    </source>
</reference>
<name>A0A367FWB5_9FIRM</name>
<evidence type="ECO:0000259" key="1">
    <source>
        <dbReference type="Pfam" id="PF00656"/>
    </source>
</evidence>
<feature type="domain" description="Peptidase C14 caspase" evidence="1">
    <location>
        <begin position="5"/>
        <end position="225"/>
    </location>
</feature>
<dbReference type="PANTHER" id="PTHR22576:SF37">
    <property type="entry name" value="MUCOSA-ASSOCIATED LYMPHOID TISSUE LYMPHOMA TRANSLOCATION PROTEIN 1"/>
    <property type="match status" value="1"/>
</dbReference>
<dbReference type="Pfam" id="PF00656">
    <property type="entry name" value="Peptidase_C14"/>
    <property type="match status" value="1"/>
</dbReference>
<evidence type="ECO:0000313" key="3">
    <source>
        <dbReference type="Proteomes" id="UP000253208"/>
    </source>
</evidence>
<dbReference type="RefSeq" id="WP_114002764.1">
    <property type="nucleotide sequence ID" value="NZ_PSQG01000030.1"/>
</dbReference>
<dbReference type="AlphaFoldDB" id="A0A367FWB5"/>
<evidence type="ECO:0000313" key="2">
    <source>
        <dbReference type="EMBL" id="RCH41919.1"/>
    </source>
</evidence>
<dbReference type="InterPro" id="IPR029030">
    <property type="entry name" value="Caspase-like_dom_sf"/>
</dbReference>
<dbReference type="SUPFAM" id="SSF52129">
    <property type="entry name" value="Caspase-like"/>
    <property type="match status" value="1"/>
</dbReference>
<dbReference type="PANTHER" id="PTHR22576">
    <property type="entry name" value="MUCOSA ASSOCIATED LYMPHOID TISSUE LYMPHOMA TRANSLOCATION PROTEIN 1/PARACASPASE"/>
    <property type="match status" value="1"/>
</dbReference>
<gene>
    <name evidence="2" type="ORF">C4886_15945</name>
</gene>
<dbReference type="Gene3D" id="3.40.50.1460">
    <property type="match status" value="1"/>
</dbReference>
<dbReference type="GO" id="GO:0006508">
    <property type="term" value="P:proteolysis"/>
    <property type="evidence" value="ECO:0007669"/>
    <property type="project" value="InterPro"/>
</dbReference>
<protein>
    <recommendedName>
        <fullName evidence="1">Peptidase C14 caspase domain-containing protein</fullName>
    </recommendedName>
</protein>
<dbReference type="GO" id="GO:0004197">
    <property type="term" value="F:cysteine-type endopeptidase activity"/>
    <property type="evidence" value="ECO:0007669"/>
    <property type="project" value="InterPro"/>
</dbReference>
<dbReference type="InterPro" id="IPR011600">
    <property type="entry name" value="Pept_C14_caspase"/>
</dbReference>
<comment type="caution">
    <text evidence="2">The sequence shown here is derived from an EMBL/GenBank/DDBJ whole genome shotgun (WGS) entry which is preliminary data.</text>
</comment>
<dbReference type="InterPro" id="IPR052039">
    <property type="entry name" value="Caspase-related_regulators"/>
</dbReference>
<sequence>MGTVKATLVGVSNYDNPRTPNLEACKNDIIAVKDALVNGLCVSQRDIRTLGSSGTVNINELADELKIASMLVEADDTYIFYFSGHGNNGTLALSETNIRVQEVIELVNAIKAKNKIIILDSCRSGDFMIPKVETLGISELVEEFAGAGYAVMASCGASENSAFYPPENKISLYTHFLCNALTADFIIKKGKKSLEEINELIIRMTDIWNQKGDNIQHPVFRANITGTIYFPIQKYTPYEKQNIYKDTDEYIIYEVVPFHQSLQKQYTAKVILKYHFAESDIVRIVKSIVDDIKYSNVYKNAAQEQRLNGLPANMIRCHMGYDEQDMVKCNFAWITIWVDDTMDKKHWYGNGKNSEIIDGIFVERQISYNALRMLNQQTVTQEEYIKQAKQYLNEIIDESVSSFV</sequence>
<organism evidence="2 3">
    <name type="scientific">Blautia obeum</name>
    <dbReference type="NCBI Taxonomy" id="40520"/>
    <lineage>
        <taxon>Bacteria</taxon>
        <taxon>Bacillati</taxon>
        <taxon>Bacillota</taxon>
        <taxon>Clostridia</taxon>
        <taxon>Lachnospirales</taxon>
        <taxon>Lachnospiraceae</taxon>
        <taxon>Blautia</taxon>
    </lineage>
</organism>
<proteinExistence type="predicted"/>
<dbReference type="Proteomes" id="UP000253208">
    <property type="component" value="Unassembled WGS sequence"/>
</dbReference>
<dbReference type="EMBL" id="PSQG01000030">
    <property type="protein sequence ID" value="RCH41919.1"/>
    <property type="molecule type" value="Genomic_DNA"/>
</dbReference>
<accession>A0A367FWB5</accession>